<reference evidence="4" key="1">
    <citation type="submission" date="2020-05" db="EMBL/GenBank/DDBJ databases">
        <title>Nod-independent and nitrogen-fixing Bradyrhizobium aeschynomene sp. nov. isolated from nodules of Aeschynomene indica.</title>
        <authorList>
            <person name="Zhang Z."/>
        </authorList>
    </citation>
    <scope>NUCLEOTIDE SEQUENCE</scope>
    <source>
        <strain evidence="4">83012</strain>
    </source>
</reference>
<accession>A0ABX2CKA1</accession>
<dbReference type="InterPro" id="IPR000182">
    <property type="entry name" value="GNAT_dom"/>
</dbReference>
<dbReference type="Gene3D" id="3.40.630.30">
    <property type="match status" value="1"/>
</dbReference>
<dbReference type="SMART" id="SM01006">
    <property type="entry name" value="AlcB"/>
    <property type="match status" value="1"/>
</dbReference>
<dbReference type="InterPro" id="IPR016181">
    <property type="entry name" value="Acyl_CoA_acyltransferase"/>
</dbReference>
<proteinExistence type="predicted"/>
<gene>
    <name evidence="4" type="ORF">HL667_26675</name>
</gene>
<evidence type="ECO:0000313" key="4">
    <source>
        <dbReference type="EMBL" id="NPU68612.1"/>
    </source>
</evidence>
<evidence type="ECO:0000259" key="3">
    <source>
        <dbReference type="PROSITE" id="PS51186"/>
    </source>
</evidence>
<comment type="caution">
    <text evidence="4">The sequence shown here is derived from an EMBL/GenBank/DDBJ whole genome shotgun (WGS) entry which is preliminary data.</text>
</comment>
<dbReference type="PANTHER" id="PTHR31438:SF1">
    <property type="entry name" value="LYSINE N-ACYLTRANSFERASE C17G9.06C-RELATED"/>
    <property type="match status" value="1"/>
</dbReference>
<protein>
    <submittedName>
        <fullName evidence="4">GNAT family N-acetyltransferase</fullName>
    </submittedName>
</protein>
<dbReference type="RefSeq" id="WP_172113668.1">
    <property type="nucleotide sequence ID" value="NZ_JABFDN010000011.1"/>
</dbReference>
<dbReference type="PROSITE" id="PS51186">
    <property type="entry name" value="GNAT"/>
    <property type="match status" value="1"/>
</dbReference>
<dbReference type="Pfam" id="PF13523">
    <property type="entry name" value="Acetyltransf_8"/>
    <property type="match status" value="1"/>
</dbReference>
<dbReference type="InterPro" id="IPR019432">
    <property type="entry name" value="Acyltransferase_MbtK/IucB-like"/>
</dbReference>
<dbReference type="EMBL" id="JABFDN010000011">
    <property type="protein sequence ID" value="NPU68612.1"/>
    <property type="molecule type" value="Genomic_DNA"/>
</dbReference>
<dbReference type="SUPFAM" id="SSF55729">
    <property type="entry name" value="Acyl-CoA N-acyltransferases (Nat)"/>
    <property type="match status" value="1"/>
</dbReference>
<feature type="domain" description="N-acetyltransferase" evidence="3">
    <location>
        <begin position="3"/>
        <end position="160"/>
    </location>
</feature>
<comment type="pathway">
    <text evidence="1">Siderophore biosynthesis.</text>
</comment>
<keyword evidence="2" id="KW-0046">Antibiotic resistance</keyword>
<sequence>MTIGFRPMTEDDLPAVRDWLQRPHVREWWGDPDEQYALIDGDRDEPAMDQYIMLMDGEAAGYLQCYALTAWNDGFGPQPDATRGIDLFIAGHERIGRGHGALAIQAFCDLMLQRGVPRVVTDPSPANVRAIRAYEKAGFRRERLVDTPDGPALLMSCDPADLPRRPSEPS</sequence>
<dbReference type="Proteomes" id="UP000886476">
    <property type="component" value="Unassembled WGS sequence"/>
</dbReference>
<evidence type="ECO:0000313" key="5">
    <source>
        <dbReference type="Proteomes" id="UP000886476"/>
    </source>
</evidence>
<organism evidence="4 5">
    <name type="scientific">Bradyrhizobium aeschynomenes</name>
    <dbReference type="NCBI Taxonomy" id="2734909"/>
    <lineage>
        <taxon>Bacteria</taxon>
        <taxon>Pseudomonadati</taxon>
        <taxon>Pseudomonadota</taxon>
        <taxon>Alphaproteobacteria</taxon>
        <taxon>Hyphomicrobiales</taxon>
        <taxon>Nitrobacteraceae</taxon>
        <taxon>Bradyrhizobium</taxon>
    </lineage>
</organism>
<evidence type="ECO:0000256" key="2">
    <source>
        <dbReference type="ARBA" id="ARBA00023251"/>
    </source>
</evidence>
<name>A0ABX2CKA1_9BRAD</name>
<evidence type="ECO:0000256" key="1">
    <source>
        <dbReference type="ARBA" id="ARBA00004924"/>
    </source>
</evidence>
<dbReference type="PANTHER" id="PTHR31438">
    <property type="entry name" value="LYSINE N-ACYLTRANSFERASE C17G9.06C-RELATED"/>
    <property type="match status" value="1"/>
</dbReference>
<keyword evidence="5" id="KW-1185">Reference proteome</keyword>